<dbReference type="PANTHER" id="PTHR43540">
    <property type="entry name" value="PEROXYUREIDOACRYLATE/UREIDOACRYLATE AMIDOHYDROLASE-RELATED"/>
    <property type="match status" value="1"/>
</dbReference>
<dbReference type="Pfam" id="PF00857">
    <property type="entry name" value="Isochorismatase"/>
    <property type="match status" value="1"/>
</dbReference>
<dbReference type="InterPro" id="IPR050272">
    <property type="entry name" value="Isochorismatase-like_hydrls"/>
</dbReference>
<keyword evidence="1" id="KW-0378">Hydrolase</keyword>
<evidence type="ECO:0000313" key="4">
    <source>
        <dbReference type="Proteomes" id="UP001595528"/>
    </source>
</evidence>
<dbReference type="Proteomes" id="UP001595528">
    <property type="component" value="Unassembled WGS sequence"/>
</dbReference>
<dbReference type="PANTHER" id="PTHR43540:SF7">
    <property type="entry name" value="ISOCHORISMATASE FAMILY PROTEIN YECD"/>
    <property type="match status" value="1"/>
</dbReference>
<reference evidence="4" key="1">
    <citation type="journal article" date="2019" name="Int. J. Syst. Evol. Microbiol.">
        <title>The Global Catalogue of Microorganisms (GCM) 10K type strain sequencing project: providing services to taxonomists for standard genome sequencing and annotation.</title>
        <authorList>
            <consortium name="The Broad Institute Genomics Platform"/>
            <consortium name="The Broad Institute Genome Sequencing Center for Infectious Disease"/>
            <person name="Wu L."/>
            <person name="Ma J."/>
        </authorList>
    </citation>
    <scope>NUCLEOTIDE SEQUENCE [LARGE SCALE GENOMIC DNA]</scope>
    <source>
        <strain evidence="4">KCTC 42964</strain>
    </source>
</reference>
<name>A0ABV7L4D9_9PROT</name>
<organism evidence="3 4">
    <name type="scientific">Marinibaculum pumilum</name>
    <dbReference type="NCBI Taxonomy" id="1766165"/>
    <lineage>
        <taxon>Bacteria</taxon>
        <taxon>Pseudomonadati</taxon>
        <taxon>Pseudomonadota</taxon>
        <taxon>Alphaproteobacteria</taxon>
        <taxon>Rhodospirillales</taxon>
        <taxon>Rhodospirillaceae</taxon>
        <taxon>Marinibaculum</taxon>
    </lineage>
</organism>
<dbReference type="EMBL" id="JBHRTR010000034">
    <property type="protein sequence ID" value="MFC3229516.1"/>
    <property type="molecule type" value="Genomic_DNA"/>
</dbReference>
<keyword evidence="4" id="KW-1185">Reference proteome</keyword>
<dbReference type="RefSeq" id="WP_379903801.1">
    <property type="nucleotide sequence ID" value="NZ_JBHRTR010000034.1"/>
</dbReference>
<dbReference type="SUPFAM" id="SSF52499">
    <property type="entry name" value="Isochorismatase-like hydrolases"/>
    <property type="match status" value="1"/>
</dbReference>
<gene>
    <name evidence="3" type="ORF">ACFOGJ_19870</name>
</gene>
<evidence type="ECO:0000313" key="3">
    <source>
        <dbReference type="EMBL" id="MFC3229516.1"/>
    </source>
</evidence>
<dbReference type="CDD" id="cd00431">
    <property type="entry name" value="cysteine_hydrolases"/>
    <property type="match status" value="1"/>
</dbReference>
<feature type="domain" description="Isochorismatase-like" evidence="2">
    <location>
        <begin position="33"/>
        <end position="220"/>
    </location>
</feature>
<sequence length="232" mass="25479">MPHPFELPQDVADRIIGRRGRLNVYDRLEPAKTALLVVDLQVAFLDPGADGTGGVAMAREIVPDVNRLASALRAAGGRVVWIVSTYGPDPDDRWTNLFDHMLGPERAKSFRDGLTMGAAGHRIWPELERLPEDWEVSKNRFGAFLGSRGRLERQLRDAGIDTVLVAGTITNVCCDCTAREAAALDFKTVFVADANAGRSDREHNAALANFLDTMGDVRNVDEVIEMLHRGSD</sequence>
<comment type="caution">
    <text evidence="3">The sequence shown here is derived from an EMBL/GenBank/DDBJ whole genome shotgun (WGS) entry which is preliminary data.</text>
</comment>
<protein>
    <submittedName>
        <fullName evidence="3">Isochorismatase family protein</fullName>
    </submittedName>
</protein>
<evidence type="ECO:0000256" key="1">
    <source>
        <dbReference type="ARBA" id="ARBA00022801"/>
    </source>
</evidence>
<dbReference type="InterPro" id="IPR036380">
    <property type="entry name" value="Isochorismatase-like_sf"/>
</dbReference>
<proteinExistence type="predicted"/>
<accession>A0ABV7L4D9</accession>
<dbReference type="InterPro" id="IPR000868">
    <property type="entry name" value="Isochorismatase-like_dom"/>
</dbReference>
<evidence type="ECO:0000259" key="2">
    <source>
        <dbReference type="Pfam" id="PF00857"/>
    </source>
</evidence>
<dbReference type="Gene3D" id="3.40.50.850">
    <property type="entry name" value="Isochorismatase-like"/>
    <property type="match status" value="1"/>
</dbReference>